<evidence type="ECO:0000313" key="5">
    <source>
        <dbReference type="EMBL" id="EZH75258.1"/>
    </source>
</evidence>
<dbReference type="InterPro" id="IPR011990">
    <property type="entry name" value="TPR-like_helical_dom_sf"/>
</dbReference>
<evidence type="ECO:0000313" key="6">
    <source>
        <dbReference type="Proteomes" id="UP000023541"/>
    </source>
</evidence>
<comment type="caution">
    <text evidence="5">The sequence shown here is derived from an EMBL/GenBank/DDBJ whole genome shotgun (WGS) entry which is preliminary data.</text>
</comment>
<dbReference type="AlphaFoldDB" id="A0A023C037"/>
<dbReference type="STRING" id="1317122.ATO12_00340"/>
<evidence type="ECO:0000256" key="1">
    <source>
        <dbReference type="ARBA" id="ARBA00022737"/>
    </source>
</evidence>
<feature type="repeat" description="TPR" evidence="3">
    <location>
        <begin position="57"/>
        <end position="90"/>
    </location>
</feature>
<dbReference type="PROSITE" id="PS51257">
    <property type="entry name" value="PROKAR_LIPOPROTEIN"/>
    <property type="match status" value="1"/>
</dbReference>
<accession>A0A023C037</accession>
<dbReference type="Pfam" id="PF00515">
    <property type="entry name" value="TPR_1"/>
    <property type="match status" value="1"/>
</dbReference>
<dbReference type="Pfam" id="PF13181">
    <property type="entry name" value="TPR_8"/>
    <property type="match status" value="2"/>
</dbReference>
<dbReference type="SMART" id="SM00028">
    <property type="entry name" value="TPR"/>
    <property type="match status" value="5"/>
</dbReference>
<dbReference type="EMBL" id="AQRA01000001">
    <property type="protein sequence ID" value="EZH75258.1"/>
    <property type="molecule type" value="Genomic_DNA"/>
</dbReference>
<keyword evidence="4" id="KW-0732">Signal</keyword>
<dbReference type="Gene3D" id="1.25.40.10">
    <property type="entry name" value="Tetratricopeptide repeat domain"/>
    <property type="match status" value="2"/>
</dbReference>
<organism evidence="5 6">
    <name type="scientific">Aquimarina atlantica</name>
    <dbReference type="NCBI Taxonomy" id="1317122"/>
    <lineage>
        <taxon>Bacteria</taxon>
        <taxon>Pseudomonadati</taxon>
        <taxon>Bacteroidota</taxon>
        <taxon>Flavobacteriia</taxon>
        <taxon>Flavobacteriales</taxon>
        <taxon>Flavobacteriaceae</taxon>
        <taxon>Aquimarina</taxon>
    </lineage>
</organism>
<evidence type="ECO:0000256" key="3">
    <source>
        <dbReference type="PROSITE-ProRule" id="PRU00339"/>
    </source>
</evidence>
<keyword evidence="1" id="KW-0677">Repeat</keyword>
<dbReference type="RefSeq" id="WP_081801931.1">
    <property type="nucleotide sequence ID" value="NZ_AQRA01000001.1"/>
</dbReference>
<evidence type="ECO:0000256" key="2">
    <source>
        <dbReference type="ARBA" id="ARBA00022803"/>
    </source>
</evidence>
<evidence type="ECO:0000256" key="4">
    <source>
        <dbReference type="SAM" id="SignalP"/>
    </source>
</evidence>
<protein>
    <submittedName>
        <fullName evidence="5">Uncharacterized protein</fullName>
    </submittedName>
</protein>
<keyword evidence="2 3" id="KW-0802">TPR repeat</keyword>
<gene>
    <name evidence="5" type="ORF">ATO12_00340</name>
</gene>
<dbReference type="PANTHER" id="PTHR44858:SF1">
    <property type="entry name" value="UDP-N-ACETYLGLUCOSAMINE--PEPTIDE N-ACETYLGLUCOSAMINYLTRANSFERASE SPINDLY-RELATED"/>
    <property type="match status" value="1"/>
</dbReference>
<reference evidence="5 6" key="1">
    <citation type="submission" date="2014-04" db="EMBL/GenBank/DDBJ databases">
        <title>Aquimarina sp. 22II-S11-z7 Genome Sequencing.</title>
        <authorList>
            <person name="Lai Q."/>
        </authorList>
    </citation>
    <scope>NUCLEOTIDE SEQUENCE [LARGE SCALE GENOMIC DNA]</scope>
    <source>
        <strain evidence="5 6">22II-S11-z7</strain>
    </source>
</reference>
<dbReference type="InterPro" id="IPR019734">
    <property type="entry name" value="TPR_rpt"/>
</dbReference>
<dbReference type="Proteomes" id="UP000023541">
    <property type="component" value="Unassembled WGS sequence"/>
</dbReference>
<dbReference type="OrthoDB" id="1290858at2"/>
<dbReference type="eggNOG" id="COG0457">
    <property type="taxonomic scope" value="Bacteria"/>
</dbReference>
<name>A0A023C037_9FLAO</name>
<proteinExistence type="predicted"/>
<dbReference type="PROSITE" id="PS50005">
    <property type="entry name" value="TPR"/>
    <property type="match status" value="4"/>
</dbReference>
<dbReference type="PROSITE" id="PS50293">
    <property type="entry name" value="TPR_REGION"/>
    <property type="match status" value="1"/>
</dbReference>
<feature type="chain" id="PRO_5001517736" evidence="4">
    <location>
        <begin position="24"/>
        <end position="224"/>
    </location>
</feature>
<feature type="repeat" description="TPR" evidence="3">
    <location>
        <begin position="23"/>
        <end position="56"/>
    </location>
</feature>
<sequence length="224" mass="25636">MRIRTNFIIFISILLLSSCGKSAEELLIEAEKYDEIGQYEKGIEILNQAIEKDPEYLGAYINRGAYKSSLKNYESAISDYQKVLELDPKNTLATYNIGNSYRQSGNLKKAKEFYDLAFQTKGGELITIDYEPNSFIEKSLFDVPSAEIYYNRGLVHYGLLDYEKAYSDFNNSLKNDYELADNYYMIGSCLLMTGNTKLACEQYKKAIELGDEMAKSEFEKHCGK</sequence>
<dbReference type="SUPFAM" id="SSF48452">
    <property type="entry name" value="TPR-like"/>
    <property type="match status" value="1"/>
</dbReference>
<keyword evidence="6" id="KW-1185">Reference proteome</keyword>
<feature type="signal peptide" evidence="4">
    <location>
        <begin position="1"/>
        <end position="23"/>
    </location>
</feature>
<feature type="repeat" description="TPR" evidence="3">
    <location>
        <begin position="146"/>
        <end position="179"/>
    </location>
</feature>
<feature type="repeat" description="TPR" evidence="3">
    <location>
        <begin position="180"/>
        <end position="213"/>
    </location>
</feature>
<dbReference type="PANTHER" id="PTHR44858">
    <property type="entry name" value="TETRATRICOPEPTIDE REPEAT PROTEIN 6"/>
    <property type="match status" value="1"/>
</dbReference>
<dbReference type="InterPro" id="IPR050498">
    <property type="entry name" value="Ycf3"/>
</dbReference>